<dbReference type="GO" id="GO:0031267">
    <property type="term" value="F:small GTPase binding"/>
    <property type="evidence" value="ECO:0007669"/>
    <property type="project" value="TreeGrafter"/>
</dbReference>
<feature type="domain" description="Rab-GAP TBC" evidence="2">
    <location>
        <begin position="228"/>
        <end position="354"/>
    </location>
</feature>
<dbReference type="SUPFAM" id="SSF47923">
    <property type="entry name" value="Ypt/Rab-GAP domain of gyp1p"/>
    <property type="match status" value="1"/>
</dbReference>
<dbReference type="InterPro" id="IPR035969">
    <property type="entry name" value="Rab-GAP_TBC_sf"/>
</dbReference>
<protein>
    <recommendedName>
        <fullName evidence="2">Rab-GAP TBC domain-containing protein</fullName>
    </recommendedName>
</protein>
<feature type="region of interest" description="Disordered" evidence="1">
    <location>
        <begin position="131"/>
        <end position="151"/>
    </location>
</feature>
<dbReference type="PANTHER" id="PTHR47219">
    <property type="entry name" value="RAB GTPASE-ACTIVATING PROTEIN 1-LIKE"/>
    <property type="match status" value="1"/>
</dbReference>
<dbReference type="Proteomes" id="UP000023152">
    <property type="component" value="Unassembled WGS sequence"/>
</dbReference>
<dbReference type="InterPro" id="IPR000195">
    <property type="entry name" value="Rab-GAP-TBC_dom"/>
</dbReference>
<dbReference type="OrthoDB" id="294251at2759"/>
<feature type="non-terminal residue" evidence="3">
    <location>
        <position position="354"/>
    </location>
</feature>
<evidence type="ECO:0000313" key="4">
    <source>
        <dbReference type="Proteomes" id="UP000023152"/>
    </source>
</evidence>
<dbReference type="Pfam" id="PF00566">
    <property type="entry name" value="RabGAP-TBC"/>
    <property type="match status" value="1"/>
</dbReference>
<proteinExistence type="predicted"/>
<comment type="caution">
    <text evidence="3">The sequence shown here is derived from an EMBL/GenBank/DDBJ whole genome shotgun (WGS) entry which is preliminary data.</text>
</comment>
<dbReference type="PROSITE" id="PS50086">
    <property type="entry name" value="TBC_RABGAP"/>
    <property type="match status" value="1"/>
</dbReference>
<dbReference type="InterPro" id="IPR050302">
    <property type="entry name" value="Rab_GAP_TBC_domain"/>
</dbReference>
<name>X6P8W9_RETFI</name>
<evidence type="ECO:0000259" key="2">
    <source>
        <dbReference type="PROSITE" id="PS50086"/>
    </source>
</evidence>
<dbReference type="AlphaFoldDB" id="X6P8W9"/>
<feature type="region of interest" description="Disordered" evidence="1">
    <location>
        <begin position="64"/>
        <end position="91"/>
    </location>
</feature>
<accession>X6P8W9</accession>
<evidence type="ECO:0000256" key="1">
    <source>
        <dbReference type="SAM" id="MobiDB-lite"/>
    </source>
</evidence>
<dbReference type="EMBL" id="ASPP01002497">
    <property type="protein sequence ID" value="ETO34504.1"/>
    <property type="molecule type" value="Genomic_DNA"/>
</dbReference>
<sequence>MKLVHLLINASDFDIIRSMTSTLHIVILLSKIEIKSKHIDIWEKKKLTKRRMFSLHQIPVIQSKKTGTGRDLKTPKTRKHKANSENSSDMSEDIKLLLLSSSLEESQPVSGGDDNESMSSISISSISNSMISASLPPGNPSLEEDDSMSESDSFIDKVLPFDDPQSRQEKERSTLWLELMSQWIDVLNVTGDTDEKETNKSEKKSEEEKDKTLKQLHQCAKSLVNRNPIPNDVRSHVWFVLSGAMSNMRSYPKDYYRDLYTKPCDSQVEHNIKKDIYRTFGGQGYNYVYERHGSTTSNPSTETKDTMFGESLKRILVAYANFDTGLGYCQGMNYIAAFLLQGQYKLISHTYACV</sequence>
<organism evidence="3 4">
    <name type="scientific">Reticulomyxa filosa</name>
    <dbReference type="NCBI Taxonomy" id="46433"/>
    <lineage>
        <taxon>Eukaryota</taxon>
        <taxon>Sar</taxon>
        <taxon>Rhizaria</taxon>
        <taxon>Retaria</taxon>
        <taxon>Foraminifera</taxon>
        <taxon>Monothalamids</taxon>
        <taxon>Reticulomyxidae</taxon>
        <taxon>Reticulomyxa</taxon>
    </lineage>
</organism>
<dbReference type="Gene3D" id="1.10.8.270">
    <property type="entry name" value="putative rabgap domain of human tbc1 domain family member 14 like domains"/>
    <property type="match status" value="1"/>
</dbReference>
<dbReference type="PANTHER" id="PTHR47219:SF9">
    <property type="entry name" value="GTPASE ACTIVATING PROTEIN AND CENTROSOME-ASSOCIATED, ISOFORM B"/>
    <property type="match status" value="1"/>
</dbReference>
<dbReference type="GO" id="GO:0005096">
    <property type="term" value="F:GTPase activator activity"/>
    <property type="evidence" value="ECO:0007669"/>
    <property type="project" value="TreeGrafter"/>
</dbReference>
<evidence type="ECO:0000313" key="3">
    <source>
        <dbReference type="EMBL" id="ETO34504.1"/>
    </source>
</evidence>
<reference evidence="3 4" key="1">
    <citation type="journal article" date="2013" name="Curr. Biol.">
        <title>The Genome of the Foraminiferan Reticulomyxa filosa.</title>
        <authorList>
            <person name="Glockner G."/>
            <person name="Hulsmann N."/>
            <person name="Schleicher M."/>
            <person name="Noegel A.A."/>
            <person name="Eichinger L."/>
            <person name="Gallinger C."/>
            <person name="Pawlowski J."/>
            <person name="Sierra R."/>
            <person name="Euteneuer U."/>
            <person name="Pillet L."/>
            <person name="Moustafa A."/>
            <person name="Platzer M."/>
            <person name="Groth M."/>
            <person name="Szafranski K."/>
            <person name="Schliwa M."/>
        </authorList>
    </citation>
    <scope>NUCLEOTIDE SEQUENCE [LARGE SCALE GENOMIC DNA]</scope>
</reference>
<keyword evidence="4" id="KW-1185">Reference proteome</keyword>
<gene>
    <name evidence="3" type="ORF">RFI_02587</name>
</gene>